<evidence type="ECO:0000313" key="1">
    <source>
        <dbReference type="EMBL" id="KAI1690477.1"/>
    </source>
</evidence>
<evidence type="ECO:0000313" key="2">
    <source>
        <dbReference type="Proteomes" id="UP001201812"/>
    </source>
</evidence>
<accession>A0AAD4MDJ9</accession>
<evidence type="ECO:0008006" key="3">
    <source>
        <dbReference type="Google" id="ProtNLM"/>
    </source>
</evidence>
<name>A0AAD4MDJ9_9BILA</name>
<keyword evidence="2" id="KW-1185">Reference proteome</keyword>
<dbReference type="EMBL" id="JAKKPZ010001193">
    <property type="protein sequence ID" value="KAI1690477.1"/>
    <property type="molecule type" value="Genomic_DNA"/>
</dbReference>
<protein>
    <recommendedName>
        <fullName evidence="3">F-box domain-containing protein</fullName>
    </recommendedName>
</protein>
<gene>
    <name evidence="1" type="ORF">DdX_22459</name>
</gene>
<comment type="caution">
    <text evidence="1">The sequence shown here is derived from an EMBL/GenBank/DDBJ whole genome shotgun (WGS) entry which is preliminary data.</text>
</comment>
<proteinExistence type="predicted"/>
<organism evidence="1 2">
    <name type="scientific">Ditylenchus destructor</name>
    <dbReference type="NCBI Taxonomy" id="166010"/>
    <lineage>
        <taxon>Eukaryota</taxon>
        <taxon>Metazoa</taxon>
        <taxon>Ecdysozoa</taxon>
        <taxon>Nematoda</taxon>
        <taxon>Chromadorea</taxon>
        <taxon>Rhabditida</taxon>
        <taxon>Tylenchina</taxon>
        <taxon>Tylenchomorpha</taxon>
        <taxon>Sphaerularioidea</taxon>
        <taxon>Anguinidae</taxon>
        <taxon>Anguininae</taxon>
        <taxon>Ditylenchus</taxon>
    </lineage>
</organism>
<reference evidence="1" key="1">
    <citation type="submission" date="2022-01" db="EMBL/GenBank/DDBJ databases">
        <title>Genome Sequence Resource for Two Populations of Ditylenchus destructor, the Migratory Endoparasitic Phytonematode.</title>
        <authorList>
            <person name="Zhang H."/>
            <person name="Lin R."/>
            <person name="Xie B."/>
        </authorList>
    </citation>
    <scope>NUCLEOTIDE SEQUENCE</scope>
    <source>
        <strain evidence="1">BazhouSP</strain>
    </source>
</reference>
<dbReference type="Proteomes" id="UP001201812">
    <property type="component" value="Unassembled WGS sequence"/>
</dbReference>
<sequence length="280" mass="33301">MPDLYSYVLRDIFSFCIRRELCHLRNVNNYWRNIIENEFSEAPYLVFCSLRYYSHHQSWSTNGLYPNRTTSYAIEFSQLVPKFIRFQSIDVECATMSHNRIVDFFKMSHVWIGGNLRMYCNNLAISAEQARLLSTTATLGVGVTEEPGLFRFLGEMISGKCRDVFISDDNFLPPIQVPWEMMIDHLFHQIDYTVYYCNRLFIETKEHPIHAELLQFAHDVKERFIVTQSSVMFFFSWESSYTHDSANKLQFPRYDVRNERIERELKSGYSYDQKFVMTMT</sequence>
<dbReference type="CDD" id="cd09917">
    <property type="entry name" value="F-box_SF"/>
    <property type="match status" value="1"/>
</dbReference>
<dbReference type="AlphaFoldDB" id="A0AAD4MDJ9"/>